<comment type="caution">
    <text evidence="1">The sequence shown here is derived from an EMBL/GenBank/DDBJ whole genome shotgun (WGS) entry which is preliminary data.</text>
</comment>
<gene>
    <name evidence="1" type="ORF">WMO38_14110</name>
</gene>
<proteinExistence type="predicted"/>
<organism evidence="1 2">
    <name type="scientific">Lachnospira intestinalis</name>
    <dbReference type="NCBI Taxonomy" id="3133158"/>
    <lineage>
        <taxon>Bacteria</taxon>
        <taxon>Bacillati</taxon>
        <taxon>Bacillota</taxon>
        <taxon>Clostridia</taxon>
        <taxon>Lachnospirales</taxon>
        <taxon>Lachnospiraceae</taxon>
        <taxon>Lachnospira</taxon>
    </lineage>
</organism>
<dbReference type="EMBL" id="JBBMES010000026">
    <property type="protein sequence ID" value="MEQ2536235.1"/>
    <property type="molecule type" value="Genomic_DNA"/>
</dbReference>
<sequence>MIKKNIHLGDEPALCKLYVNRYHIVFASDVRSKIIETGGKGKMKKAEKITIKVLKVVERIARNEVEKTVLGRTAECSAIYHQPKRPKKRGN</sequence>
<evidence type="ECO:0000313" key="1">
    <source>
        <dbReference type="EMBL" id="MEQ2536235.1"/>
    </source>
</evidence>
<accession>A0ABV1GSQ3</accession>
<protein>
    <submittedName>
        <fullName evidence="1">Cyclic lactone autoinducer peptide</fullName>
    </submittedName>
</protein>
<dbReference type="InterPro" id="IPR009229">
    <property type="entry name" value="AgrD"/>
</dbReference>
<name>A0ABV1GSQ3_9FIRM</name>
<evidence type="ECO:0000313" key="2">
    <source>
        <dbReference type="Proteomes" id="UP001480973"/>
    </source>
</evidence>
<dbReference type="NCBIfam" id="TIGR04223">
    <property type="entry name" value="quorum_AgrD"/>
    <property type="match status" value="1"/>
</dbReference>
<keyword evidence="2" id="KW-1185">Reference proteome</keyword>
<reference evidence="1 2" key="1">
    <citation type="submission" date="2024-03" db="EMBL/GenBank/DDBJ databases">
        <title>Human intestinal bacterial collection.</title>
        <authorList>
            <person name="Pauvert C."/>
            <person name="Hitch T.C.A."/>
            <person name="Clavel T."/>
        </authorList>
    </citation>
    <scope>NUCLEOTIDE SEQUENCE [LARGE SCALE GENOMIC DNA]</scope>
    <source>
        <strain evidence="1 2">CLA-JM-H10</strain>
    </source>
</reference>
<dbReference type="Proteomes" id="UP001480973">
    <property type="component" value="Unassembled WGS sequence"/>
</dbReference>